<evidence type="ECO:0000313" key="1">
    <source>
        <dbReference type="EMBL" id="QBK84823.1"/>
    </source>
</evidence>
<accession>A0A481YNA2</accession>
<reference evidence="1" key="1">
    <citation type="journal article" date="2019" name="MBio">
        <title>Virus Genomes from Deep Sea Sediments Expand the Ocean Megavirome and Support Independent Origins of Viral Gigantism.</title>
        <authorList>
            <person name="Backstrom D."/>
            <person name="Yutin N."/>
            <person name="Jorgensen S.L."/>
            <person name="Dharamshi J."/>
            <person name="Homa F."/>
            <person name="Zaremba-Niedwiedzka K."/>
            <person name="Spang A."/>
            <person name="Wolf Y.I."/>
            <person name="Koonin E.V."/>
            <person name="Ettema T.J."/>
        </authorList>
    </citation>
    <scope>NUCLEOTIDE SEQUENCE</scope>
</reference>
<sequence length="229" mass="27769">MIFYGFEKCQKYCKKEGRCNSLARYKVTKNNSCNYFCDSHYDEKTKLRKFVECRIYYFGEINIKDINDIMSYRYFLNKLIFKLDKVFKEIKIGNSIIKFSSNRHISFSHVFTLTIYHSNYMQEIRAKYDGTSMGYIITIENIYNNCKNISYKKRINKYYYKDSYIFIKKMMREMYCGYEIDYITGKCSIIEKEFHICRTYYKKYKSVLDDIKQSNINVILSSYLLGLDF</sequence>
<organism evidence="1">
    <name type="scientific">Pithovirus LCDPAC02</name>
    <dbReference type="NCBI Taxonomy" id="2506601"/>
    <lineage>
        <taxon>Viruses</taxon>
        <taxon>Pithoviruses</taxon>
    </lineage>
</organism>
<protein>
    <submittedName>
        <fullName evidence="1">Uncharacterized protein</fullName>
    </submittedName>
</protein>
<name>A0A481YNA2_9VIRU</name>
<proteinExistence type="predicted"/>
<gene>
    <name evidence="1" type="ORF">LCDPAC02_00220</name>
</gene>
<dbReference type="EMBL" id="MK500299">
    <property type="protein sequence ID" value="QBK84823.1"/>
    <property type="molecule type" value="Genomic_DNA"/>
</dbReference>